<keyword evidence="3" id="KW-0378">Hydrolase</keyword>
<evidence type="ECO:0000313" key="4">
    <source>
        <dbReference type="Proteomes" id="UP000269544"/>
    </source>
</evidence>
<dbReference type="OrthoDB" id="9761875at2"/>
<dbReference type="GO" id="GO:0051060">
    <property type="term" value="F:pullulanase activity"/>
    <property type="evidence" value="ECO:0007669"/>
    <property type="project" value="UniProtKB-EC"/>
</dbReference>
<dbReference type="AlphaFoldDB" id="A0A448UZS7"/>
<keyword evidence="3" id="KW-0326">Glycosidase</keyword>
<evidence type="ECO:0000256" key="1">
    <source>
        <dbReference type="ARBA" id="ARBA00008061"/>
    </source>
</evidence>
<dbReference type="Gene3D" id="2.60.40.10">
    <property type="entry name" value="Immunoglobulins"/>
    <property type="match status" value="1"/>
</dbReference>
<dbReference type="SUPFAM" id="SSF81296">
    <property type="entry name" value="E set domains"/>
    <property type="match status" value="1"/>
</dbReference>
<proteinExistence type="inferred from homology"/>
<dbReference type="PANTHER" id="PTHR43002">
    <property type="entry name" value="GLYCOGEN DEBRANCHING ENZYME"/>
    <property type="match status" value="1"/>
</dbReference>
<reference evidence="3 4" key="1">
    <citation type="submission" date="2018-12" db="EMBL/GenBank/DDBJ databases">
        <authorList>
            <consortium name="Pathogen Informatics"/>
        </authorList>
    </citation>
    <scope>NUCLEOTIDE SEQUENCE [LARGE SCALE GENOMIC DNA]</scope>
    <source>
        <strain evidence="3 4">NCTC13079</strain>
    </source>
</reference>
<comment type="similarity">
    <text evidence="1">Belongs to the glycosyl hydrolase 13 family.</text>
</comment>
<keyword evidence="4" id="KW-1185">Reference proteome</keyword>
<dbReference type="EMBL" id="LR134523">
    <property type="protein sequence ID" value="VEJ34467.1"/>
    <property type="molecule type" value="Genomic_DNA"/>
</dbReference>
<dbReference type="InterPro" id="IPR013783">
    <property type="entry name" value="Ig-like_fold"/>
</dbReference>
<organism evidence="3 4">
    <name type="scientific">Aedoeadaptatus ivorii</name>
    <dbReference type="NCBI Taxonomy" id="54006"/>
    <lineage>
        <taxon>Bacteria</taxon>
        <taxon>Bacillati</taxon>
        <taxon>Bacillota</taxon>
        <taxon>Tissierellia</taxon>
        <taxon>Tissierellales</taxon>
        <taxon>Peptoniphilaceae</taxon>
        <taxon>Aedoeadaptatus</taxon>
    </lineage>
</organism>
<dbReference type="Proteomes" id="UP000269544">
    <property type="component" value="Chromosome"/>
</dbReference>
<evidence type="ECO:0000259" key="2">
    <source>
        <dbReference type="SMART" id="SM00642"/>
    </source>
</evidence>
<accession>A0A448UZS7</accession>
<dbReference type="RefSeq" id="WP_126464647.1">
    <property type="nucleotide sequence ID" value="NZ_LR134523.1"/>
</dbReference>
<protein>
    <submittedName>
        <fullName evidence="3">Pullulanase</fullName>
        <ecNumber evidence="3">3.2.1.41</ecNumber>
    </submittedName>
</protein>
<feature type="domain" description="Glycosyl hydrolase family 13 catalytic" evidence="2">
    <location>
        <begin position="447"/>
        <end position="798"/>
    </location>
</feature>
<dbReference type="GO" id="GO:0005975">
    <property type="term" value="P:carbohydrate metabolic process"/>
    <property type="evidence" value="ECO:0007669"/>
    <property type="project" value="InterPro"/>
</dbReference>
<dbReference type="InterPro" id="IPR017853">
    <property type="entry name" value="GH"/>
</dbReference>
<evidence type="ECO:0000313" key="3">
    <source>
        <dbReference type="EMBL" id="VEJ34467.1"/>
    </source>
</evidence>
<dbReference type="SUPFAM" id="SSF51445">
    <property type="entry name" value="(Trans)glycosidases"/>
    <property type="match status" value="1"/>
</dbReference>
<dbReference type="KEGG" id="piv:NCTC13079_00169"/>
<dbReference type="Gene3D" id="3.20.20.80">
    <property type="entry name" value="Glycosidases"/>
    <property type="match status" value="1"/>
</dbReference>
<sequence>MKHCLMGRGTFRKNAPGLSAEKKIAVLEAMEGDFRAYYHRPGEFPYLGGIRAVDGEGFSAFGYAYRGEDYVYESKSTVENLRIALSEVFAEEEPEIVVAFDYPARALVAEILRILYDEYGYEKDDAEAWIRNKVFLLYEAPDEDIDDARLVEILSGTDADFRECVDFGPLQKEWEEAMDAVAAAYRKEIAENRKSAYNKDLNFPNPRGVFIGTDGNLAGEMWEDIRKIFEALTERPQWDIPDIVFCLEDRADPEINLDLRTRHKIKVIPVDFLPDLFVTDDPFLEDFYGRMAIETTVEVDPVAFARSRRDETEGEGGIGYEFHVYAPAFDEVFLYLYPDALSLSREKIPMKKEGEIFKVQIPMERLPVYYNFGAAEFEIVDPYAKALSLNGRRGYAFDEIERFYRDDYIARPAHPVICELHVKDFTLDGIEDALAGTFLGAAQAGVQIADTPVGFDHLKALGVDYIHLMPVMNYISVWEQKASKYDADNYNWGYDPDHYFALENSYATDPADPVSAIEGLSHLIESAHGADIGIVLDVVYNHLYLGEKSDMARLNPACIRYRKDGNLSDGSGTGTEIASEDVATGQLIRDSVRYMQKLGVDGFRFDLAALTDSDTLSKIEEEARETNPATLLYGEPWTAAETALDPALRLNTDSREMHFFDDAYRNGLRGDSYSKEIGWIGGDVDAQPYLEQVLMGEGKHRHNLAYFSCHDDLVLGDFLDAAMQDASEEEKERTMKLAFAVLMITPGPVLFHAADEFLRRRYKDNPYNGPLDNVVLHWHELVKKSHLSDYVADLIALRKELDLSKHSFLHREAGFVVLENGDKRIFINVTDAPKDITHWLYPKTRWRFMEQGAADKRFYLGQILGPRNFVVIEAEE</sequence>
<dbReference type="InterPro" id="IPR006047">
    <property type="entry name" value="GH13_cat_dom"/>
</dbReference>
<name>A0A448UZS7_9FIRM</name>
<gene>
    <name evidence="3" type="primary">amyX</name>
    <name evidence="3" type="ORF">NCTC13079_00169</name>
</gene>
<dbReference type="SMART" id="SM00642">
    <property type="entry name" value="Aamy"/>
    <property type="match status" value="1"/>
</dbReference>
<dbReference type="InterPro" id="IPR014756">
    <property type="entry name" value="Ig_E-set"/>
</dbReference>
<dbReference type="EC" id="3.2.1.41" evidence="3"/>